<feature type="compositionally biased region" description="Basic and acidic residues" evidence="1">
    <location>
        <begin position="7"/>
        <end position="27"/>
    </location>
</feature>
<dbReference type="CDD" id="cd02440">
    <property type="entry name" value="AdoMet_MTases"/>
    <property type="match status" value="1"/>
</dbReference>
<dbReference type="OrthoDB" id="2013972at2759"/>
<feature type="compositionally biased region" description="Acidic residues" evidence="1">
    <location>
        <begin position="28"/>
        <end position="46"/>
    </location>
</feature>
<keyword evidence="3" id="KW-1185">Reference proteome</keyword>
<dbReference type="EMBL" id="ML119675">
    <property type="protein sequence ID" value="RPA81914.1"/>
    <property type="molecule type" value="Genomic_DNA"/>
</dbReference>
<keyword evidence="2" id="KW-0808">Transferase</keyword>
<organism evidence="2 3">
    <name type="scientific">Ascobolus immersus RN42</name>
    <dbReference type="NCBI Taxonomy" id="1160509"/>
    <lineage>
        <taxon>Eukaryota</taxon>
        <taxon>Fungi</taxon>
        <taxon>Dikarya</taxon>
        <taxon>Ascomycota</taxon>
        <taxon>Pezizomycotina</taxon>
        <taxon>Pezizomycetes</taxon>
        <taxon>Pezizales</taxon>
        <taxon>Ascobolaceae</taxon>
        <taxon>Ascobolus</taxon>
    </lineage>
</organism>
<reference evidence="2 3" key="1">
    <citation type="journal article" date="2018" name="Nat. Ecol. Evol.">
        <title>Pezizomycetes genomes reveal the molecular basis of ectomycorrhizal truffle lifestyle.</title>
        <authorList>
            <person name="Murat C."/>
            <person name="Payen T."/>
            <person name="Noel B."/>
            <person name="Kuo A."/>
            <person name="Morin E."/>
            <person name="Chen J."/>
            <person name="Kohler A."/>
            <person name="Krizsan K."/>
            <person name="Balestrini R."/>
            <person name="Da Silva C."/>
            <person name="Montanini B."/>
            <person name="Hainaut M."/>
            <person name="Levati E."/>
            <person name="Barry K.W."/>
            <person name="Belfiori B."/>
            <person name="Cichocki N."/>
            <person name="Clum A."/>
            <person name="Dockter R.B."/>
            <person name="Fauchery L."/>
            <person name="Guy J."/>
            <person name="Iotti M."/>
            <person name="Le Tacon F."/>
            <person name="Lindquist E.A."/>
            <person name="Lipzen A."/>
            <person name="Malagnac F."/>
            <person name="Mello A."/>
            <person name="Molinier V."/>
            <person name="Miyauchi S."/>
            <person name="Poulain J."/>
            <person name="Riccioni C."/>
            <person name="Rubini A."/>
            <person name="Sitrit Y."/>
            <person name="Splivallo R."/>
            <person name="Traeger S."/>
            <person name="Wang M."/>
            <person name="Zifcakova L."/>
            <person name="Wipf D."/>
            <person name="Zambonelli A."/>
            <person name="Paolocci F."/>
            <person name="Nowrousian M."/>
            <person name="Ottonello S."/>
            <person name="Baldrian P."/>
            <person name="Spatafora J.W."/>
            <person name="Henrissat B."/>
            <person name="Nagy L.G."/>
            <person name="Aury J.M."/>
            <person name="Wincker P."/>
            <person name="Grigoriev I.V."/>
            <person name="Bonfante P."/>
            <person name="Martin F.M."/>
        </authorList>
    </citation>
    <scope>NUCLEOTIDE SEQUENCE [LARGE SCALE GENOMIC DNA]</scope>
    <source>
        <strain evidence="2 3">RN42</strain>
    </source>
</reference>
<evidence type="ECO:0000313" key="3">
    <source>
        <dbReference type="Proteomes" id="UP000275078"/>
    </source>
</evidence>
<gene>
    <name evidence="2" type="ORF">BJ508DRAFT_414398</name>
</gene>
<dbReference type="Gene3D" id="3.40.50.150">
    <property type="entry name" value="Vaccinia Virus protein VP39"/>
    <property type="match status" value="1"/>
</dbReference>
<dbReference type="GO" id="GO:0032259">
    <property type="term" value="P:methylation"/>
    <property type="evidence" value="ECO:0007669"/>
    <property type="project" value="UniProtKB-KW"/>
</dbReference>
<evidence type="ECO:0000256" key="1">
    <source>
        <dbReference type="SAM" id="MobiDB-lite"/>
    </source>
</evidence>
<protein>
    <submittedName>
        <fullName evidence="2">Putative methyltransferase</fullName>
    </submittedName>
</protein>
<dbReference type="Proteomes" id="UP000275078">
    <property type="component" value="Unassembled WGS sequence"/>
</dbReference>
<dbReference type="PANTHER" id="PTHR43591">
    <property type="entry name" value="METHYLTRANSFERASE"/>
    <property type="match status" value="1"/>
</dbReference>
<proteinExistence type="predicted"/>
<feature type="region of interest" description="Disordered" evidence="1">
    <location>
        <begin position="1"/>
        <end position="46"/>
    </location>
</feature>
<dbReference type="STRING" id="1160509.A0A3N4IJV0"/>
<evidence type="ECO:0000313" key="2">
    <source>
        <dbReference type="EMBL" id="RPA81914.1"/>
    </source>
</evidence>
<keyword evidence="2" id="KW-0489">Methyltransferase</keyword>
<dbReference type="Pfam" id="PF13489">
    <property type="entry name" value="Methyltransf_23"/>
    <property type="match status" value="1"/>
</dbReference>
<name>A0A3N4IJV0_ASCIM</name>
<dbReference type="SUPFAM" id="SSF53335">
    <property type="entry name" value="S-adenosyl-L-methionine-dependent methyltransferases"/>
    <property type="match status" value="1"/>
</dbReference>
<sequence>MSSDFPKVTEDQSEFEPKESKDKQREEVPEEESIVNDYDNYEYEDEYPVDRAGVVEIGNEDSDSQYETSLAETDTTSLTSSVFNYVFENGRRYASRSFGTESFFPNDEEEQKRLDLQQNMFDYVLNGEICLAPVRNARRVLDLGTGTGLWAILFADEHPKAKVIGTDLSPIQPDWVPANCKFEIDDFEKEWVYKEKFDYIHARYLIGAVKDWNALLKKAYENLEEGGYIELMEFDAAGSYSSDDTYEGSVSESYISKLTEAGRRSGNRLDVVPEFAKYCERAGFEDVIERKFTIPVGTWPKLPEYKKIGAIAGLVAHDGAEAYGIALFTKVLGMSEKEASEICKTAAREFLDKKVHHCYPVYVVTARKGPARAESSSAQRC</sequence>
<accession>A0A3N4IJV0</accession>
<dbReference type="GO" id="GO:0008168">
    <property type="term" value="F:methyltransferase activity"/>
    <property type="evidence" value="ECO:0007669"/>
    <property type="project" value="UniProtKB-KW"/>
</dbReference>
<dbReference type="PANTHER" id="PTHR43591:SF31">
    <property type="entry name" value="LAEA-LIKE, PUTATIVE (AFU_ORTHOLOGUE AFUA_8G01930)-RELATED"/>
    <property type="match status" value="1"/>
</dbReference>
<dbReference type="InterPro" id="IPR029063">
    <property type="entry name" value="SAM-dependent_MTases_sf"/>
</dbReference>
<dbReference type="AlphaFoldDB" id="A0A3N4IJV0"/>